<organism evidence="1 2">
    <name type="scientific">Solanum tuberosum</name>
    <name type="common">Potato</name>
    <dbReference type="NCBI Taxonomy" id="4113"/>
    <lineage>
        <taxon>Eukaryota</taxon>
        <taxon>Viridiplantae</taxon>
        <taxon>Streptophyta</taxon>
        <taxon>Embryophyta</taxon>
        <taxon>Tracheophyta</taxon>
        <taxon>Spermatophyta</taxon>
        <taxon>Magnoliopsida</taxon>
        <taxon>eudicotyledons</taxon>
        <taxon>Gunneridae</taxon>
        <taxon>Pentapetalae</taxon>
        <taxon>asterids</taxon>
        <taxon>lamiids</taxon>
        <taxon>Solanales</taxon>
        <taxon>Solanaceae</taxon>
        <taxon>Solanoideae</taxon>
        <taxon>Solaneae</taxon>
        <taxon>Solanum</taxon>
    </lineage>
</organism>
<dbReference type="EnsemblPlants" id="PGSC0003DMT400096819">
    <property type="protein sequence ID" value="PGSC0003DMT400096819"/>
    <property type="gene ID" value="PGSC0003DMG400046390"/>
</dbReference>
<dbReference type="Proteomes" id="UP000011115">
    <property type="component" value="Unassembled WGS sequence"/>
</dbReference>
<proteinExistence type="predicted"/>
<evidence type="ECO:0000313" key="1">
    <source>
        <dbReference type="EnsemblPlants" id="PGSC0003DMT400096819"/>
    </source>
</evidence>
<evidence type="ECO:0000313" key="2">
    <source>
        <dbReference type="Proteomes" id="UP000011115"/>
    </source>
</evidence>
<evidence type="ECO:0008006" key="3">
    <source>
        <dbReference type="Google" id="ProtNLM"/>
    </source>
</evidence>
<name>M1DZB0_SOLTU</name>
<keyword evidence="2" id="KW-1185">Reference proteome</keyword>
<dbReference type="HOGENOM" id="CLU_2311149_0_0_1"/>
<reference evidence="2" key="1">
    <citation type="journal article" date="2011" name="Nature">
        <title>Genome sequence and analysis of the tuber crop potato.</title>
        <authorList>
            <consortium name="The Potato Genome Sequencing Consortium"/>
        </authorList>
    </citation>
    <scope>NUCLEOTIDE SEQUENCE [LARGE SCALE GENOMIC DNA]</scope>
    <source>
        <strain evidence="2">cv. DM1-3 516 R44</strain>
    </source>
</reference>
<accession>M1DZB0</accession>
<reference evidence="1" key="2">
    <citation type="submission" date="2015-06" db="UniProtKB">
        <authorList>
            <consortium name="EnsemblPlants"/>
        </authorList>
    </citation>
    <scope>IDENTIFICATION</scope>
    <source>
        <strain evidence="1">DM1-3 516 R44</strain>
    </source>
</reference>
<dbReference type="PaxDb" id="4113-PGSC0003DMT400096819"/>
<protein>
    <recommendedName>
        <fullName evidence="3">Integrase core domain containing protein</fullName>
    </recommendedName>
</protein>
<dbReference type="Gramene" id="PGSC0003DMT400096819">
    <property type="protein sequence ID" value="PGSC0003DMT400096819"/>
    <property type="gene ID" value="PGSC0003DMG400046390"/>
</dbReference>
<dbReference type="InParanoid" id="M1DZB0"/>
<dbReference type="AlphaFoldDB" id="M1DZB0"/>
<sequence>MACIITKERWVLTGSLHTVPTIESDKGYQDGRHWPNYRDDTNLAAPRRDPQVDLPLLGVDLADDVKRIEVHSSSSGSSPEVEDPDDYLAVAYEAMDESIY</sequence>